<dbReference type="EMBL" id="LSCR01000040">
    <property type="protein sequence ID" value="KXB33273.1"/>
    <property type="molecule type" value="Genomic_DNA"/>
</dbReference>
<dbReference type="RefSeq" id="WP_066306219.1">
    <property type="nucleotide sequence ID" value="NZ_KQ959516.1"/>
</dbReference>
<protein>
    <submittedName>
        <fullName evidence="1">Uncharacterized protein</fullName>
    </submittedName>
</protein>
<evidence type="ECO:0000313" key="2">
    <source>
        <dbReference type="Proteomes" id="UP000070675"/>
    </source>
</evidence>
<evidence type="ECO:0000313" key="1">
    <source>
        <dbReference type="EMBL" id="KXB33273.1"/>
    </source>
</evidence>
<dbReference type="OrthoDB" id="3199359at2"/>
<comment type="caution">
    <text evidence="1">The sequence shown here is derived from an EMBL/GenBank/DDBJ whole genome shotgun (WGS) entry which is preliminary data.</text>
</comment>
<dbReference type="PATRIC" id="fig|1393034.3.peg.1214"/>
<gene>
    <name evidence="1" type="ORF">HMPREF3192_01245</name>
</gene>
<dbReference type="AlphaFoldDB" id="A0A133XQQ5"/>
<dbReference type="Proteomes" id="UP000070675">
    <property type="component" value="Unassembled WGS sequence"/>
</dbReference>
<dbReference type="STRING" id="1393034.HMPREF3192_01245"/>
<accession>A0A133XQQ5</accession>
<name>A0A133XQQ5_9ACTN</name>
<reference evidence="2" key="1">
    <citation type="submission" date="2016-01" db="EMBL/GenBank/DDBJ databases">
        <authorList>
            <person name="Mitreva M."/>
            <person name="Pepin K.H."/>
            <person name="Mihindukulasuriya K.A."/>
            <person name="Fulton R."/>
            <person name="Fronick C."/>
            <person name="O'Laughlin M."/>
            <person name="Miner T."/>
            <person name="Herter B."/>
            <person name="Rosa B.A."/>
            <person name="Cordes M."/>
            <person name="Tomlinson C."/>
            <person name="Wollam A."/>
            <person name="Palsikar V.B."/>
            <person name="Mardis E.R."/>
            <person name="Wilson R.K."/>
        </authorList>
    </citation>
    <scope>NUCLEOTIDE SEQUENCE [LARGE SCALE GENOMIC DNA]</scope>
    <source>
        <strain evidence="2">DNF00019</strain>
    </source>
</reference>
<sequence>MANTINKYPEVFAKTLDEVLTTSSFAARYSDAAAEFVNAKTVNVPDISFSSDAVNDYDGFKTTNDVTLSYTSYTLDHDKQASFNIDAVQDIDTASVLSTQAASEYQRTVFIPAVDKDFFKVAAAKAKTTATEALTKENIKQQIRKARSQFTEAGLVGGDLYMSSTALACLEDAVERQFSNDTNITDTVGSYDGFTVFEVPQALLGENVDFIVVSGGNKTLRYIVKRAVAYLFAPGTHPNGDCWLSQFRWVYGTIVKKNKQAGIYVNKHNG</sequence>
<organism evidence="1 2">
    <name type="scientific">Atopobium deltae</name>
    <dbReference type="NCBI Taxonomy" id="1393034"/>
    <lineage>
        <taxon>Bacteria</taxon>
        <taxon>Bacillati</taxon>
        <taxon>Actinomycetota</taxon>
        <taxon>Coriobacteriia</taxon>
        <taxon>Coriobacteriales</taxon>
        <taxon>Atopobiaceae</taxon>
        <taxon>Atopobium</taxon>
    </lineage>
</organism>
<keyword evidence="2" id="KW-1185">Reference proteome</keyword>
<proteinExistence type="predicted"/>